<protein>
    <recommendedName>
        <fullName evidence="5">RlpA-like protein double-psi beta-barrel domain-containing protein</fullName>
    </recommendedName>
</protein>
<evidence type="ECO:0000256" key="1">
    <source>
        <dbReference type="ARBA" id="ARBA00022729"/>
    </source>
</evidence>
<organism evidence="3 4">
    <name type="scientific">Exidia glandulosa HHB12029</name>
    <dbReference type="NCBI Taxonomy" id="1314781"/>
    <lineage>
        <taxon>Eukaryota</taxon>
        <taxon>Fungi</taxon>
        <taxon>Dikarya</taxon>
        <taxon>Basidiomycota</taxon>
        <taxon>Agaricomycotina</taxon>
        <taxon>Agaricomycetes</taxon>
        <taxon>Auriculariales</taxon>
        <taxon>Exidiaceae</taxon>
        <taxon>Exidia</taxon>
    </lineage>
</organism>
<name>A0A165QIB4_EXIGL</name>
<dbReference type="Gene3D" id="2.40.40.10">
    <property type="entry name" value="RlpA-like domain"/>
    <property type="match status" value="1"/>
</dbReference>
<evidence type="ECO:0000313" key="4">
    <source>
        <dbReference type="Proteomes" id="UP000077266"/>
    </source>
</evidence>
<dbReference type="EMBL" id="KV425883">
    <property type="protein sequence ID" value="KZW03662.1"/>
    <property type="molecule type" value="Genomic_DNA"/>
</dbReference>
<feature type="signal peptide" evidence="2">
    <location>
        <begin position="1"/>
        <end position="19"/>
    </location>
</feature>
<feature type="chain" id="PRO_5007865177" description="RlpA-like protein double-psi beta-barrel domain-containing protein" evidence="2">
    <location>
        <begin position="20"/>
        <end position="138"/>
    </location>
</feature>
<dbReference type="InParanoid" id="A0A165QIB4"/>
<keyword evidence="1 2" id="KW-0732">Signal</keyword>
<proteinExistence type="predicted"/>
<dbReference type="PANTHER" id="PTHR31836:SF28">
    <property type="entry name" value="SRCR DOMAIN-CONTAINING PROTEIN-RELATED"/>
    <property type="match status" value="1"/>
</dbReference>
<sequence length="138" mass="14734">MSPFTLLVALFACILAVCAVAIPANGTLDASDALEKRVTHSGRATWFEAGLGACGKQNKGSDMIVAISHLRWGSGGNCDQWMKITANGKTAYALTRDECMGCAIDAIDLSEAAFTHFFPTSKGVFTASWQFMAKGWHP</sequence>
<dbReference type="STRING" id="1314781.A0A165QIB4"/>
<accession>A0A165QIB4</accession>
<dbReference type="Proteomes" id="UP000077266">
    <property type="component" value="Unassembled WGS sequence"/>
</dbReference>
<dbReference type="InterPro" id="IPR036908">
    <property type="entry name" value="RlpA-like_sf"/>
</dbReference>
<evidence type="ECO:0000256" key="2">
    <source>
        <dbReference type="SAM" id="SignalP"/>
    </source>
</evidence>
<gene>
    <name evidence="3" type="ORF">EXIGLDRAFT_744017</name>
</gene>
<dbReference type="AlphaFoldDB" id="A0A165QIB4"/>
<evidence type="ECO:0000313" key="3">
    <source>
        <dbReference type="EMBL" id="KZW03662.1"/>
    </source>
</evidence>
<keyword evidence="4" id="KW-1185">Reference proteome</keyword>
<evidence type="ECO:0008006" key="5">
    <source>
        <dbReference type="Google" id="ProtNLM"/>
    </source>
</evidence>
<dbReference type="OrthoDB" id="406505at2759"/>
<reference evidence="3 4" key="1">
    <citation type="journal article" date="2016" name="Mol. Biol. Evol.">
        <title>Comparative Genomics of Early-Diverging Mushroom-Forming Fungi Provides Insights into the Origins of Lignocellulose Decay Capabilities.</title>
        <authorList>
            <person name="Nagy L.G."/>
            <person name="Riley R."/>
            <person name="Tritt A."/>
            <person name="Adam C."/>
            <person name="Daum C."/>
            <person name="Floudas D."/>
            <person name="Sun H."/>
            <person name="Yadav J.S."/>
            <person name="Pangilinan J."/>
            <person name="Larsson K.H."/>
            <person name="Matsuura K."/>
            <person name="Barry K."/>
            <person name="Labutti K."/>
            <person name="Kuo R."/>
            <person name="Ohm R.A."/>
            <person name="Bhattacharya S.S."/>
            <person name="Shirouzu T."/>
            <person name="Yoshinaga Y."/>
            <person name="Martin F.M."/>
            <person name="Grigoriev I.V."/>
            <person name="Hibbett D.S."/>
        </authorList>
    </citation>
    <scope>NUCLEOTIDE SEQUENCE [LARGE SCALE GENOMIC DNA]</scope>
    <source>
        <strain evidence="3 4">HHB12029</strain>
    </source>
</reference>
<dbReference type="PANTHER" id="PTHR31836">
    <property type="match status" value="1"/>
</dbReference>
<dbReference type="SUPFAM" id="SSF50685">
    <property type="entry name" value="Barwin-like endoglucanases"/>
    <property type="match status" value="1"/>
</dbReference>
<dbReference type="CDD" id="cd22191">
    <property type="entry name" value="DPBB_RlpA_EXP_N-like"/>
    <property type="match status" value="1"/>
</dbReference>
<dbReference type="InterPro" id="IPR051477">
    <property type="entry name" value="Expansin_CellWall"/>
</dbReference>